<organism evidence="4">
    <name type="scientific">Menopon gallinae</name>
    <name type="common">poultry shaft louse</name>
    <dbReference type="NCBI Taxonomy" id="328185"/>
    <lineage>
        <taxon>Eukaryota</taxon>
        <taxon>Metazoa</taxon>
        <taxon>Ecdysozoa</taxon>
        <taxon>Arthropoda</taxon>
        <taxon>Hexapoda</taxon>
        <taxon>Insecta</taxon>
        <taxon>Pterygota</taxon>
        <taxon>Neoptera</taxon>
        <taxon>Paraneoptera</taxon>
        <taxon>Psocodea</taxon>
        <taxon>Troctomorpha</taxon>
        <taxon>Phthiraptera</taxon>
        <taxon>Amblycera</taxon>
        <taxon>Menoponidae</taxon>
        <taxon>Menopon</taxon>
    </lineage>
</organism>
<comment type="caution">
    <text evidence="4">The sequence shown here is derived from an EMBL/GenBank/DDBJ whole genome shotgun (WGS) entry which is preliminary data.</text>
</comment>
<keyword evidence="2" id="KW-0564">Palmitate</keyword>
<feature type="region of interest" description="Disordered" evidence="3">
    <location>
        <begin position="1"/>
        <end position="63"/>
    </location>
</feature>
<dbReference type="AlphaFoldDB" id="A0AAW2HFM2"/>
<comment type="function">
    <text evidence="2">May mediate accelerated ATP-independent bidirectional transbilayer migration of phospholipids upon binding calcium ions that results in a loss of phospholipid asymmetry in the plasma membrane.</text>
</comment>
<name>A0AAW2HFM2_9NEOP</name>
<protein>
    <recommendedName>
        <fullName evidence="2">Phospholipid scramblase</fullName>
    </recommendedName>
</protein>
<dbReference type="Pfam" id="PF03803">
    <property type="entry name" value="Scramblase"/>
    <property type="match status" value="1"/>
</dbReference>
<gene>
    <name evidence="4" type="ORF">PYX00_010510</name>
</gene>
<feature type="compositionally biased region" description="Basic and acidic residues" evidence="3">
    <location>
        <begin position="1"/>
        <end position="16"/>
    </location>
</feature>
<proteinExistence type="inferred from homology"/>
<accession>A0AAW2HFM2</accession>
<evidence type="ECO:0000256" key="2">
    <source>
        <dbReference type="RuleBase" id="RU363116"/>
    </source>
</evidence>
<dbReference type="PANTHER" id="PTHR23248">
    <property type="entry name" value="PHOSPHOLIPID SCRAMBLASE-RELATED"/>
    <property type="match status" value="1"/>
</dbReference>
<keyword evidence="2" id="KW-0106">Calcium</keyword>
<dbReference type="InterPro" id="IPR005552">
    <property type="entry name" value="Scramblase"/>
</dbReference>
<comment type="cofactor">
    <cofactor evidence="2">
        <name>Ca(2+)</name>
        <dbReference type="ChEBI" id="CHEBI:29108"/>
    </cofactor>
</comment>
<keyword evidence="2" id="KW-0449">Lipoprotein</keyword>
<reference evidence="4" key="1">
    <citation type="journal article" date="2024" name="Gigascience">
        <title>Chromosome-level genome of the poultry shaft louse Menopon gallinae provides insight into the host-switching and adaptive evolution of parasitic lice.</title>
        <authorList>
            <person name="Xu Y."/>
            <person name="Ma L."/>
            <person name="Liu S."/>
            <person name="Liang Y."/>
            <person name="Liu Q."/>
            <person name="He Z."/>
            <person name="Tian L."/>
            <person name="Duan Y."/>
            <person name="Cai W."/>
            <person name="Li H."/>
            <person name="Song F."/>
        </authorList>
    </citation>
    <scope>NUCLEOTIDE SEQUENCE</scope>
    <source>
        <strain evidence="4">Cailab_2023a</strain>
    </source>
</reference>
<evidence type="ECO:0000256" key="3">
    <source>
        <dbReference type="SAM" id="MobiDB-lite"/>
    </source>
</evidence>
<dbReference type="GO" id="GO:0017128">
    <property type="term" value="F:phospholipid scramblase activity"/>
    <property type="evidence" value="ECO:0007669"/>
    <property type="project" value="InterPro"/>
</dbReference>
<comment type="similarity">
    <text evidence="1 2">Belongs to the phospholipid scramblase family.</text>
</comment>
<evidence type="ECO:0000256" key="1">
    <source>
        <dbReference type="ARBA" id="ARBA00005350"/>
    </source>
</evidence>
<dbReference type="EMBL" id="JARGDH010000005">
    <property type="protein sequence ID" value="KAL0268664.1"/>
    <property type="molecule type" value="Genomic_DNA"/>
</dbReference>
<evidence type="ECO:0000313" key="4">
    <source>
        <dbReference type="EMBL" id="KAL0268664.1"/>
    </source>
</evidence>
<dbReference type="PANTHER" id="PTHR23248:SF9">
    <property type="entry name" value="PHOSPHOLIPID SCRAMBLASE"/>
    <property type="match status" value="1"/>
</dbReference>
<dbReference type="GO" id="GO:0005886">
    <property type="term" value="C:plasma membrane"/>
    <property type="evidence" value="ECO:0007669"/>
    <property type="project" value="TreeGrafter"/>
</dbReference>
<sequence>MEKKKKDSDEQLERPPDGATSSQTAKPGRKHGHIAFAALHTPKRTTMHRRDQHQPQSAPLPPNYYTSAYPNARTGGGAAIGGPGVMYFQNPLMDFAHWAPYPASIPPGIPPGLAHLMGVDCILVLQQVSLMEAMMDWHQACKFMVLNAEGYCIFYAYETSGIWARCCCHDSRPLQIHVKDMYQNEMIYMNRMCGCSQYPCLFQCCCLTAMEVYSMPFTPIGAVIGHSAPGSILLDIVDADENVLFHVQQQTGCLCVYCFYEAEFAITALDGNETEIGLIRKQWGGLFRDMLSNGDVFTVNFPQDLDVKVKALFIAAMFLINYMYYED</sequence>